<dbReference type="Proteomes" id="UP000053647">
    <property type="component" value="Unassembled WGS sequence"/>
</dbReference>
<keyword evidence="3" id="KW-1133">Transmembrane helix</keyword>
<dbReference type="InterPro" id="IPR004179">
    <property type="entry name" value="Sec63-dom"/>
</dbReference>
<dbReference type="PANTHER" id="PTHR24075">
    <property type="entry name" value="SEC63 DOMAIN-CONTAINING"/>
    <property type="match status" value="1"/>
</dbReference>
<dbReference type="SUPFAM" id="SSF52540">
    <property type="entry name" value="P-loop containing nucleoside triphosphate hydrolases"/>
    <property type="match status" value="1"/>
</dbReference>
<dbReference type="Gene3D" id="3.40.50.300">
    <property type="entry name" value="P-loop containing nucleotide triphosphate hydrolases"/>
    <property type="match status" value="1"/>
</dbReference>
<dbReference type="FunFam" id="1.10.150.20:FF:000004">
    <property type="entry name" value="U5 small nuclear ribonucleoprotein helicase"/>
    <property type="match status" value="1"/>
</dbReference>
<dbReference type="Pfam" id="PF02889">
    <property type="entry name" value="Sec63"/>
    <property type="match status" value="1"/>
</dbReference>
<evidence type="ECO:0000313" key="6">
    <source>
        <dbReference type="EMBL" id="KIJ15220.1"/>
    </source>
</evidence>
<proteinExistence type="predicted"/>
<dbReference type="PANTHER" id="PTHR24075:SF5">
    <property type="entry name" value="U5 SMALL NUCLEAR RIBONUCLEOPROTEIN 200 KDA HELICASE"/>
    <property type="match status" value="1"/>
</dbReference>
<dbReference type="HOGENOM" id="CLU_687159_0_0_1"/>
<keyword evidence="2" id="KW-0812">Transmembrane</keyword>
<dbReference type="InterPro" id="IPR027417">
    <property type="entry name" value="P-loop_NTPase"/>
</dbReference>
<dbReference type="SUPFAM" id="SSF158702">
    <property type="entry name" value="Sec63 N-terminal domain-like"/>
    <property type="match status" value="1"/>
</dbReference>
<dbReference type="SMART" id="SM00973">
    <property type="entry name" value="Sec63"/>
    <property type="match status" value="1"/>
</dbReference>
<gene>
    <name evidence="6" type="ORF">PAXINDRAFT_99703</name>
</gene>
<evidence type="ECO:0000256" key="2">
    <source>
        <dbReference type="ARBA" id="ARBA00022692"/>
    </source>
</evidence>
<dbReference type="OrthoDB" id="3248834at2759"/>
<reference evidence="7" key="2">
    <citation type="submission" date="2015-01" db="EMBL/GenBank/DDBJ databases">
        <title>Evolutionary Origins and Diversification of the Mycorrhizal Mutualists.</title>
        <authorList>
            <consortium name="DOE Joint Genome Institute"/>
            <consortium name="Mycorrhizal Genomics Consortium"/>
            <person name="Kohler A."/>
            <person name="Kuo A."/>
            <person name="Nagy L.G."/>
            <person name="Floudas D."/>
            <person name="Copeland A."/>
            <person name="Barry K.W."/>
            <person name="Cichocki N."/>
            <person name="Veneault-Fourrey C."/>
            <person name="LaButti K."/>
            <person name="Lindquist E.A."/>
            <person name="Lipzen A."/>
            <person name="Lundell T."/>
            <person name="Morin E."/>
            <person name="Murat C."/>
            <person name="Riley R."/>
            <person name="Ohm R."/>
            <person name="Sun H."/>
            <person name="Tunlid A."/>
            <person name="Henrissat B."/>
            <person name="Grigoriev I.V."/>
            <person name="Hibbett D.S."/>
            <person name="Martin F."/>
        </authorList>
    </citation>
    <scope>NUCLEOTIDE SEQUENCE [LARGE SCALE GENOMIC DNA]</scope>
    <source>
        <strain evidence="7">ATCC 200175</strain>
    </source>
</reference>
<name>A0A0C9THU1_PAXIN</name>
<reference evidence="6 7" key="1">
    <citation type="submission" date="2014-06" db="EMBL/GenBank/DDBJ databases">
        <authorList>
            <consortium name="DOE Joint Genome Institute"/>
            <person name="Kuo A."/>
            <person name="Kohler A."/>
            <person name="Nagy L.G."/>
            <person name="Floudas D."/>
            <person name="Copeland A."/>
            <person name="Barry K.W."/>
            <person name="Cichocki N."/>
            <person name="Veneault-Fourrey C."/>
            <person name="LaButti K."/>
            <person name="Lindquist E.A."/>
            <person name="Lipzen A."/>
            <person name="Lundell T."/>
            <person name="Morin E."/>
            <person name="Murat C."/>
            <person name="Sun H."/>
            <person name="Tunlid A."/>
            <person name="Henrissat B."/>
            <person name="Grigoriev I.V."/>
            <person name="Hibbett D.S."/>
            <person name="Martin F."/>
            <person name="Nordberg H.P."/>
            <person name="Cantor M.N."/>
            <person name="Hua S.X."/>
        </authorList>
    </citation>
    <scope>NUCLEOTIDE SEQUENCE [LARGE SCALE GENOMIC DNA]</scope>
    <source>
        <strain evidence="6 7">ATCC 200175</strain>
    </source>
</reference>
<accession>A0A0C9THU1</accession>
<dbReference type="Gene3D" id="1.10.150.20">
    <property type="entry name" value="5' to 3' exonuclease, C-terminal subdomain"/>
    <property type="match status" value="1"/>
</dbReference>
<evidence type="ECO:0000256" key="4">
    <source>
        <dbReference type="ARBA" id="ARBA00023136"/>
    </source>
</evidence>
<dbReference type="GO" id="GO:0016020">
    <property type="term" value="C:membrane"/>
    <property type="evidence" value="ECO:0007669"/>
    <property type="project" value="UniProtKB-SubCell"/>
</dbReference>
<dbReference type="EMBL" id="KN819338">
    <property type="protein sequence ID" value="KIJ15220.1"/>
    <property type="molecule type" value="Genomic_DNA"/>
</dbReference>
<evidence type="ECO:0000313" key="7">
    <source>
        <dbReference type="Proteomes" id="UP000053647"/>
    </source>
</evidence>
<organism evidence="6 7">
    <name type="scientific">Paxillus involutus ATCC 200175</name>
    <dbReference type="NCBI Taxonomy" id="664439"/>
    <lineage>
        <taxon>Eukaryota</taxon>
        <taxon>Fungi</taxon>
        <taxon>Dikarya</taxon>
        <taxon>Basidiomycota</taxon>
        <taxon>Agaricomycotina</taxon>
        <taxon>Agaricomycetes</taxon>
        <taxon>Agaricomycetidae</taxon>
        <taxon>Boletales</taxon>
        <taxon>Paxilineae</taxon>
        <taxon>Paxillaceae</taxon>
        <taxon>Paxillus</taxon>
    </lineage>
</organism>
<feature type="domain" description="SEC63" evidence="5">
    <location>
        <begin position="191"/>
        <end position="400"/>
    </location>
</feature>
<dbReference type="GO" id="GO:0003724">
    <property type="term" value="F:RNA helicase activity"/>
    <property type="evidence" value="ECO:0007669"/>
    <property type="project" value="TreeGrafter"/>
</dbReference>
<sequence length="401" mass="45197">MYNPEKGKWVESFAQDVLQMLGRAGRPQYDTYGEGIIITNHSGLQCDISLMNQQLPIESEFVSKLADNVNAEIVPGTSGIAARRFSGWDIRIFHLSLTRVPKVGIDDTAPPVQWVPQEVIRKPEGKQLPWYRYFDLNPPELGELIGIPNSGRLVHRLVHNFPKLQLQAQVQPITRSLLRIDLSITARSSSSTTHSSSLTITSPTLLLRCTSSAEFETIPIRRHEDVVLRRIFDRVPVKLERTDFEAPHFKVFLLQAHFSRIQLPTDLAADQVLVLEKVLNLLSACVDIMSSNAWLSALGAMDLSQIYLISSPRSSNAARPLGSSLCTISWTEDSKRTELLRRDVRQMRDVATFVNSCPTLDVLFELEKRQLHVIKRVTVAKSLSAKREFTLQKGNQQSSCM</sequence>
<dbReference type="GO" id="GO:0005681">
    <property type="term" value="C:spliceosomal complex"/>
    <property type="evidence" value="ECO:0007669"/>
    <property type="project" value="TreeGrafter"/>
</dbReference>
<evidence type="ECO:0000256" key="1">
    <source>
        <dbReference type="ARBA" id="ARBA00004141"/>
    </source>
</evidence>
<protein>
    <recommendedName>
        <fullName evidence="5">SEC63 domain-containing protein</fullName>
    </recommendedName>
</protein>
<dbReference type="Gene3D" id="2.60.40.150">
    <property type="entry name" value="C2 domain"/>
    <property type="match status" value="1"/>
</dbReference>
<dbReference type="GO" id="GO:0003723">
    <property type="term" value="F:RNA binding"/>
    <property type="evidence" value="ECO:0007669"/>
    <property type="project" value="TreeGrafter"/>
</dbReference>
<dbReference type="InterPro" id="IPR035892">
    <property type="entry name" value="C2_domain_sf"/>
</dbReference>
<comment type="subcellular location">
    <subcellularLocation>
        <location evidence="1">Membrane</location>
        <topology evidence="1">Multi-pass membrane protein</topology>
    </subcellularLocation>
</comment>
<keyword evidence="4" id="KW-0472">Membrane</keyword>
<keyword evidence="7" id="KW-1185">Reference proteome</keyword>
<evidence type="ECO:0000256" key="3">
    <source>
        <dbReference type="ARBA" id="ARBA00022989"/>
    </source>
</evidence>
<evidence type="ECO:0000259" key="5">
    <source>
        <dbReference type="SMART" id="SM00973"/>
    </source>
</evidence>
<dbReference type="GO" id="GO:0000388">
    <property type="term" value="P:spliceosome conformational change to release U4 (or U4atac) and U1 (or U11)"/>
    <property type="evidence" value="ECO:0007669"/>
    <property type="project" value="TreeGrafter"/>
</dbReference>
<dbReference type="Gene3D" id="1.10.3380.10">
    <property type="entry name" value="Sec63 N-terminal domain-like domain"/>
    <property type="match status" value="1"/>
</dbReference>
<dbReference type="AlphaFoldDB" id="A0A0C9THU1"/>